<dbReference type="SUPFAM" id="SSF52540">
    <property type="entry name" value="P-loop containing nucleoside triphosphate hydrolases"/>
    <property type="match status" value="1"/>
</dbReference>
<dbReference type="PROSITE" id="PS50893">
    <property type="entry name" value="ABC_TRANSPORTER_2"/>
    <property type="match status" value="1"/>
</dbReference>
<reference evidence="5 6" key="1">
    <citation type="submission" date="2012-02" db="EMBL/GenBank/DDBJ databases">
        <title>Complete genome sequence of Phycisphaera mikurensis NBRC 102666.</title>
        <authorList>
            <person name="Ankai A."/>
            <person name="Hosoyama A."/>
            <person name="Terui Y."/>
            <person name="Sekine M."/>
            <person name="Fukai R."/>
            <person name="Kato Y."/>
            <person name="Nakamura S."/>
            <person name="Yamada-Narita S."/>
            <person name="Kawakoshi A."/>
            <person name="Fukunaga Y."/>
            <person name="Yamazaki S."/>
            <person name="Fujita N."/>
        </authorList>
    </citation>
    <scope>NUCLEOTIDE SEQUENCE [LARGE SCALE GENOMIC DNA]</scope>
    <source>
        <strain evidence="6">NBRC 102666 / KCTC 22515 / FYK2301M01</strain>
    </source>
</reference>
<dbReference type="InterPro" id="IPR003593">
    <property type="entry name" value="AAA+_ATPase"/>
</dbReference>
<evidence type="ECO:0000313" key="6">
    <source>
        <dbReference type="Proteomes" id="UP000007881"/>
    </source>
</evidence>
<evidence type="ECO:0000256" key="3">
    <source>
        <dbReference type="ARBA" id="ARBA00022840"/>
    </source>
</evidence>
<dbReference type="Pfam" id="PF00005">
    <property type="entry name" value="ABC_tran"/>
    <property type="match status" value="1"/>
</dbReference>
<dbReference type="Proteomes" id="UP000007881">
    <property type="component" value="Chromosome"/>
</dbReference>
<sequence>MTPKPRPEAAFPPAILAEGVCVDRGGVEVLRGLSVRLERGETAALVGANGSGKTTFGRVLTGHAFVRSGRLAVLGETLGRTDVRALRRRVGVIHPDLSSGDAHTPGAVVDRDLPAIDAVCTGFFGTVGRYDVPTPAQRGAAEERLVAVGLAGRLGHRVGTLSTGELRRLLLARLLVMEPGLLVLDEPTAGLDPGGRAAFLATLTRLHEGPEPPAVVLITHHVEELPPHTHAAWLLESGRLSGAGPPAAVLTGENLTRAFGLRVRVRHAGGGFSLQAGAADTGPGSR</sequence>
<dbReference type="STRING" id="1142394.PSMK_03850"/>
<proteinExistence type="predicted"/>
<dbReference type="GO" id="GO:0043190">
    <property type="term" value="C:ATP-binding cassette (ABC) transporter complex"/>
    <property type="evidence" value="ECO:0007669"/>
    <property type="project" value="TreeGrafter"/>
</dbReference>
<feature type="domain" description="ABC transporter" evidence="4">
    <location>
        <begin position="15"/>
        <end position="262"/>
    </location>
</feature>
<dbReference type="GO" id="GO:0005524">
    <property type="term" value="F:ATP binding"/>
    <property type="evidence" value="ECO:0007669"/>
    <property type="project" value="UniProtKB-KW"/>
</dbReference>
<dbReference type="KEGG" id="phm:PSMK_03850"/>
<evidence type="ECO:0000256" key="2">
    <source>
        <dbReference type="ARBA" id="ARBA00022741"/>
    </source>
</evidence>
<keyword evidence="1" id="KW-0813">Transport</keyword>
<dbReference type="GO" id="GO:0042626">
    <property type="term" value="F:ATPase-coupled transmembrane transporter activity"/>
    <property type="evidence" value="ECO:0007669"/>
    <property type="project" value="TreeGrafter"/>
</dbReference>
<dbReference type="SMART" id="SM00382">
    <property type="entry name" value="AAA"/>
    <property type="match status" value="1"/>
</dbReference>
<dbReference type="PANTHER" id="PTHR43553:SF3">
    <property type="entry name" value="ABC TRANSPORTER ATP-BINDING PROTEIN MODF"/>
    <property type="match status" value="1"/>
</dbReference>
<keyword evidence="3 5" id="KW-0067">ATP-binding</keyword>
<evidence type="ECO:0000259" key="4">
    <source>
        <dbReference type="PROSITE" id="PS50893"/>
    </source>
</evidence>
<dbReference type="InterPro" id="IPR027417">
    <property type="entry name" value="P-loop_NTPase"/>
</dbReference>
<dbReference type="InterPro" id="IPR050095">
    <property type="entry name" value="ECF_ABC_transporter_ATP-bd"/>
</dbReference>
<dbReference type="InterPro" id="IPR003439">
    <property type="entry name" value="ABC_transporter-like_ATP-bd"/>
</dbReference>
<accession>I0IBA6</accession>
<evidence type="ECO:0000256" key="1">
    <source>
        <dbReference type="ARBA" id="ARBA00022448"/>
    </source>
</evidence>
<dbReference type="HOGENOM" id="CLU_000604_1_11_0"/>
<dbReference type="AlphaFoldDB" id="I0IBA6"/>
<dbReference type="PANTHER" id="PTHR43553">
    <property type="entry name" value="HEAVY METAL TRANSPORTER"/>
    <property type="match status" value="1"/>
</dbReference>
<dbReference type="GO" id="GO:0016887">
    <property type="term" value="F:ATP hydrolysis activity"/>
    <property type="evidence" value="ECO:0007669"/>
    <property type="project" value="InterPro"/>
</dbReference>
<gene>
    <name evidence="5" type="ordered locus">PSMK_03850</name>
</gene>
<keyword evidence="6" id="KW-1185">Reference proteome</keyword>
<dbReference type="Gene3D" id="3.40.50.300">
    <property type="entry name" value="P-loop containing nucleotide triphosphate hydrolases"/>
    <property type="match status" value="1"/>
</dbReference>
<evidence type="ECO:0000313" key="5">
    <source>
        <dbReference type="EMBL" id="BAM02544.1"/>
    </source>
</evidence>
<organism evidence="5 6">
    <name type="scientific">Phycisphaera mikurensis (strain NBRC 102666 / KCTC 22515 / FYK2301M01)</name>
    <dbReference type="NCBI Taxonomy" id="1142394"/>
    <lineage>
        <taxon>Bacteria</taxon>
        <taxon>Pseudomonadati</taxon>
        <taxon>Planctomycetota</taxon>
        <taxon>Phycisphaerae</taxon>
        <taxon>Phycisphaerales</taxon>
        <taxon>Phycisphaeraceae</taxon>
        <taxon>Phycisphaera</taxon>
    </lineage>
</organism>
<name>I0IBA6_PHYMF</name>
<dbReference type="EMBL" id="AP012338">
    <property type="protein sequence ID" value="BAM02544.1"/>
    <property type="molecule type" value="Genomic_DNA"/>
</dbReference>
<dbReference type="eggNOG" id="COG1119">
    <property type="taxonomic scope" value="Bacteria"/>
</dbReference>
<protein>
    <submittedName>
        <fullName evidence="5">Putative ABC transporter ATP-binding protein</fullName>
    </submittedName>
</protein>
<keyword evidence="2" id="KW-0547">Nucleotide-binding</keyword>
<dbReference type="RefSeq" id="WP_014435764.1">
    <property type="nucleotide sequence ID" value="NC_017080.1"/>
</dbReference>